<dbReference type="EMBL" id="BKCJ011149776">
    <property type="protein sequence ID" value="GFC94616.1"/>
    <property type="molecule type" value="Genomic_DNA"/>
</dbReference>
<comment type="caution">
    <text evidence="2">The sequence shown here is derived from an EMBL/GenBank/DDBJ whole genome shotgun (WGS) entry which is preliminary data.</text>
</comment>
<feature type="domain" description="Reverse transcriptase zinc-binding" evidence="1">
    <location>
        <begin position="34"/>
        <end position="87"/>
    </location>
</feature>
<dbReference type="InterPro" id="IPR026960">
    <property type="entry name" value="RVT-Znf"/>
</dbReference>
<evidence type="ECO:0000259" key="1">
    <source>
        <dbReference type="Pfam" id="PF13966"/>
    </source>
</evidence>
<dbReference type="Pfam" id="PF13966">
    <property type="entry name" value="zf-RVT"/>
    <property type="match status" value="1"/>
</dbReference>
<accession>A0A699SAM2</accession>
<reference evidence="2" key="1">
    <citation type="journal article" date="2019" name="Sci. Rep.">
        <title>Draft genome of Tanacetum cinerariifolium, the natural source of mosquito coil.</title>
        <authorList>
            <person name="Yamashiro T."/>
            <person name="Shiraishi A."/>
            <person name="Satake H."/>
            <person name="Nakayama K."/>
        </authorList>
    </citation>
    <scope>NUCLEOTIDE SEQUENCE</scope>
</reference>
<organism evidence="2">
    <name type="scientific">Tanacetum cinerariifolium</name>
    <name type="common">Dalmatian daisy</name>
    <name type="synonym">Chrysanthemum cinerariifolium</name>
    <dbReference type="NCBI Taxonomy" id="118510"/>
    <lineage>
        <taxon>Eukaryota</taxon>
        <taxon>Viridiplantae</taxon>
        <taxon>Streptophyta</taxon>
        <taxon>Embryophyta</taxon>
        <taxon>Tracheophyta</taxon>
        <taxon>Spermatophyta</taxon>
        <taxon>Magnoliopsida</taxon>
        <taxon>eudicotyledons</taxon>
        <taxon>Gunneridae</taxon>
        <taxon>Pentapetalae</taxon>
        <taxon>asterids</taxon>
        <taxon>campanulids</taxon>
        <taxon>Asterales</taxon>
        <taxon>Asteraceae</taxon>
        <taxon>Asteroideae</taxon>
        <taxon>Anthemideae</taxon>
        <taxon>Anthemidinae</taxon>
        <taxon>Tanacetum</taxon>
    </lineage>
</organism>
<name>A0A699SAM2_TANCI</name>
<dbReference type="GO" id="GO:0003964">
    <property type="term" value="F:RNA-directed DNA polymerase activity"/>
    <property type="evidence" value="ECO:0007669"/>
    <property type="project" value="UniProtKB-KW"/>
</dbReference>
<protein>
    <submittedName>
        <fullName evidence="2">RNA-directed DNA polymerase, eukaryota, reverse transcriptase zinc-binding domain protein</fullName>
    </submittedName>
</protein>
<keyword evidence="2" id="KW-0695">RNA-directed DNA polymerase</keyword>
<gene>
    <name evidence="2" type="ORF">Tci_866586</name>
</gene>
<evidence type="ECO:0000313" key="2">
    <source>
        <dbReference type="EMBL" id="GFC94616.1"/>
    </source>
</evidence>
<proteinExistence type="predicted"/>
<dbReference type="AlphaFoldDB" id="A0A699SAM2"/>
<sequence>MEFDGLNAIKPPCLTEGKKDKVFWRTSSGRLTDFSVNTVWNDLRECSDSVPWAKLVWFSQCIPRHAFMVWLAVHERLRTQDLIGKWESMVT</sequence>
<keyword evidence="2" id="KW-0548">Nucleotidyltransferase</keyword>
<keyword evidence="2" id="KW-0808">Transferase</keyword>